<comment type="caution">
    <text evidence="2">The sequence shown here is derived from an EMBL/GenBank/DDBJ whole genome shotgun (WGS) entry which is preliminary data.</text>
</comment>
<dbReference type="AlphaFoldDB" id="A0A426ZYB2"/>
<sequence>MPQCCHSSCHEESGAHRRMCWWGMETHDPDNGAPISVKSGDVESYQATNYSRVMLCLSVTREWVSEEYEIIIVLPGSVHGAVVGHMPPRLLAQRPEHVVLVGVLGGAGSRRAPAGQRRSSPSPAAVAAPVSGCSLAPSPTAFAA</sequence>
<feature type="region of interest" description="Disordered" evidence="1">
    <location>
        <begin position="108"/>
        <end position="129"/>
    </location>
</feature>
<dbReference type="Proteomes" id="UP000287651">
    <property type="component" value="Unassembled WGS sequence"/>
</dbReference>
<evidence type="ECO:0000256" key="1">
    <source>
        <dbReference type="SAM" id="MobiDB-lite"/>
    </source>
</evidence>
<reference evidence="2 3" key="1">
    <citation type="journal article" date="2014" name="Agronomy (Basel)">
        <title>A Draft Genome Sequence for Ensete ventricosum, the Drought-Tolerant Tree Against Hunger.</title>
        <authorList>
            <person name="Harrison J."/>
            <person name="Moore K.A."/>
            <person name="Paszkiewicz K."/>
            <person name="Jones T."/>
            <person name="Grant M."/>
            <person name="Ambacheew D."/>
            <person name="Muzemil S."/>
            <person name="Studholme D.J."/>
        </authorList>
    </citation>
    <scope>NUCLEOTIDE SEQUENCE [LARGE SCALE GENOMIC DNA]</scope>
</reference>
<gene>
    <name evidence="2" type="ORF">B296_00026843</name>
</gene>
<organism evidence="2 3">
    <name type="scientific">Ensete ventricosum</name>
    <name type="common">Abyssinian banana</name>
    <name type="synonym">Musa ensete</name>
    <dbReference type="NCBI Taxonomy" id="4639"/>
    <lineage>
        <taxon>Eukaryota</taxon>
        <taxon>Viridiplantae</taxon>
        <taxon>Streptophyta</taxon>
        <taxon>Embryophyta</taxon>
        <taxon>Tracheophyta</taxon>
        <taxon>Spermatophyta</taxon>
        <taxon>Magnoliopsida</taxon>
        <taxon>Liliopsida</taxon>
        <taxon>Zingiberales</taxon>
        <taxon>Musaceae</taxon>
        <taxon>Ensete</taxon>
    </lineage>
</organism>
<feature type="compositionally biased region" description="Low complexity" evidence="1">
    <location>
        <begin position="119"/>
        <end position="129"/>
    </location>
</feature>
<name>A0A426ZYB2_ENSVE</name>
<protein>
    <submittedName>
        <fullName evidence="2">Uncharacterized protein</fullName>
    </submittedName>
</protein>
<dbReference type="EMBL" id="AMZH03004526">
    <property type="protein sequence ID" value="RRT68945.1"/>
    <property type="molecule type" value="Genomic_DNA"/>
</dbReference>
<accession>A0A426ZYB2</accession>
<evidence type="ECO:0000313" key="3">
    <source>
        <dbReference type="Proteomes" id="UP000287651"/>
    </source>
</evidence>
<proteinExistence type="predicted"/>
<evidence type="ECO:0000313" key="2">
    <source>
        <dbReference type="EMBL" id="RRT68945.1"/>
    </source>
</evidence>
<feature type="non-terminal residue" evidence="2">
    <location>
        <position position="144"/>
    </location>
</feature>